<feature type="binding site" evidence="16">
    <location>
        <position position="492"/>
    </location>
    <ligand>
        <name>ATP</name>
        <dbReference type="ChEBI" id="CHEBI:30616"/>
    </ligand>
</feature>
<dbReference type="SMART" id="SM00219">
    <property type="entry name" value="TyrKc"/>
    <property type="match status" value="1"/>
</dbReference>
<organism evidence="21 22">
    <name type="scientific">Cryptolaemus montrouzieri</name>
    <dbReference type="NCBI Taxonomy" id="559131"/>
    <lineage>
        <taxon>Eukaryota</taxon>
        <taxon>Metazoa</taxon>
        <taxon>Ecdysozoa</taxon>
        <taxon>Arthropoda</taxon>
        <taxon>Hexapoda</taxon>
        <taxon>Insecta</taxon>
        <taxon>Pterygota</taxon>
        <taxon>Neoptera</taxon>
        <taxon>Endopterygota</taxon>
        <taxon>Coleoptera</taxon>
        <taxon>Polyphaga</taxon>
        <taxon>Cucujiformia</taxon>
        <taxon>Coccinelloidea</taxon>
        <taxon>Coccinellidae</taxon>
        <taxon>Scymninae</taxon>
        <taxon>Scymnini</taxon>
        <taxon>Cryptolaemus</taxon>
    </lineage>
</organism>
<dbReference type="PRINTS" id="PR00109">
    <property type="entry name" value="TYRKINASE"/>
</dbReference>
<evidence type="ECO:0000256" key="18">
    <source>
        <dbReference type="SAM" id="SignalP"/>
    </source>
</evidence>
<dbReference type="InterPro" id="IPR011009">
    <property type="entry name" value="Kinase-like_dom_sf"/>
</dbReference>
<dbReference type="PROSITE" id="PS00107">
    <property type="entry name" value="PROTEIN_KINASE_ATP"/>
    <property type="match status" value="1"/>
</dbReference>
<evidence type="ECO:0000259" key="20">
    <source>
        <dbReference type="PROSITE" id="PS50853"/>
    </source>
</evidence>
<keyword evidence="5 18" id="KW-0732">Signal</keyword>
<evidence type="ECO:0000313" key="21">
    <source>
        <dbReference type="EMBL" id="KAL3287014.1"/>
    </source>
</evidence>
<dbReference type="InterPro" id="IPR003961">
    <property type="entry name" value="FN3_dom"/>
</dbReference>
<evidence type="ECO:0000256" key="3">
    <source>
        <dbReference type="ARBA" id="ARBA00022679"/>
    </source>
</evidence>
<gene>
    <name evidence="21" type="ORF">HHI36_001500</name>
</gene>
<dbReference type="CDD" id="cd00192">
    <property type="entry name" value="PTKc"/>
    <property type="match status" value="1"/>
</dbReference>
<reference evidence="21 22" key="1">
    <citation type="journal article" date="2021" name="BMC Biol.">
        <title>Horizontally acquired antibacterial genes associated with adaptive radiation of ladybird beetles.</title>
        <authorList>
            <person name="Li H.S."/>
            <person name="Tang X.F."/>
            <person name="Huang Y.H."/>
            <person name="Xu Z.Y."/>
            <person name="Chen M.L."/>
            <person name="Du X.Y."/>
            <person name="Qiu B.Y."/>
            <person name="Chen P.T."/>
            <person name="Zhang W."/>
            <person name="Slipinski A."/>
            <person name="Escalona H.E."/>
            <person name="Waterhouse R.M."/>
            <person name="Zwick A."/>
            <person name="Pang H."/>
        </authorList>
    </citation>
    <scope>NUCLEOTIDE SEQUENCE [LARGE SCALE GENOMIC DNA]</scope>
    <source>
        <strain evidence="21">SYSU2018</strain>
    </source>
</reference>
<feature type="transmembrane region" description="Helical" evidence="17">
    <location>
        <begin position="397"/>
        <end position="418"/>
    </location>
</feature>
<dbReference type="PROSITE" id="PS00109">
    <property type="entry name" value="PROTEIN_KINASE_TYR"/>
    <property type="match status" value="1"/>
</dbReference>
<dbReference type="InterPro" id="IPR020635">
    <property type="entry name" value="Tyr_kinase_cat_dom"/>
</dbReference>
<feature type="domain" description="Fibronectin type-III" evidence="20">
    <location>
        <begin position="281"/>
        <end position="383"/>
    </location>
</feature>
<dbReference type="CDD" id="cd00063">
    <property type="entry name" value="FN3"/>
    <property type="match status" value="1"/>
</dbReference>
<evidence type="ECO:0000256" key="7">
    <source>
        <dbReference type="ARBA" id="ARBA00022741"/>
    </source>
</evidence>
<dbReference type="Gene3D" id="1.10.510.10">
    <property type="entry name" value="Transferase(Phosphotransferase) domain 1"/>
    <property type="match status" value="1"/>
</dbReference>
<accession>A0ABD2P7M5</accession>
<dbReference type="PROSITE" id="PS50853">
    <property type="entry name" value="FN3"/>
    <property type="match status" value="1"/>
</dbReference>
<evidence type="ECO:0000256" key="15">
    <source>
        <dbReference type="ARBA" id="ARBA00051243"/>
    </source>
</evidence>
<evidence type="ECO:0000313" key="22">
    <source>
        <dbReference type="Proteomes" id="UP001516400"/>
    </source>
</evidence>
<evidence type="ECO:0000256" key="9">
    <source>
        <dbReference type="ARBA" id="ARBA00022840"/>
    </source>
</evidence>
<evidence type="ECO:0000256" key="5">
    <source>
        <dbReference type="ARBA" id="ARBA00022729"/>
    </source>
</evidence>
<evidence type="ECO:0000256" key="6">
    <source>
        <dbReference type="ARBA" id="ARBA00022737"/>
    </source>
</evidence>
<dbReference type="Gene3D" id="2.60.40.10">
    <property type="entry name" value="Immunoglobulins"/>
    <property type="match status" value="1"/>
</dbReference>
<dbReference type="EC" id="2.7.10.1" evidence="2"/>
<evidence type="ECO:0000256" key="1">
    <source>
        <dbReference type="ARBA" id="ARBA00004479"/>
    </source>
</evidence>
<keyword evidence="10 17" id="KW-1133">Transmembrane helix</keyword>
<feature type="signal peptide" evidence="18">
    <location>
        <begin position="1"/>
        <end position="16"/>
    </location>
</feature>
<evidence type="ECO:0000256" key="17">
    <source>
        <dbReference type="SAM" id="Phobius"/>
    </source>
</evidence>
<dbReference type="GO" id="GO:0005524">
    <property type="term" value="F:ATP binding"/>
    <property type="evidence" value="ECO:0007669"/>
    <property type="project" value="UniProtKB-UniRule"/>
</dbReference>
<keyword evidence="6" id="KW-0677">Repeat</keyword>
<dbReference type="FunFam" id="1.10.510.10:FF:000190">
    <property type="entry name" value="Proto-oncogene tyrosine-protein kinase receptor Ret"/>
    <property type="match status" value="1"/>
</dbReference>
<dbReference type="SUPFAM" id="SSF49265">
    <property type="entry name" value="Fibronectin type III"/>
    <property type="match status" value="1"/>
</dbReference>
<dbReference type="InterPro" id="IPR017441">
    <property type="entry name" value="Protein_kinase_ATP_BS"/>
</dbReference>
<dbReference type="InterPro" id="IPR036116">
    <property type="entry name" value="FN3_sf"/>
</dbReference>
<sequence>MKVLVITFGVLGMVVCVHLQINGKLEEAFCSLQCNNEVLSAEDNPTCVIEDCVCNHDLTPKVDSIRMTKYGLNEPRLKCKAENMFHVEWEDNFSPFYDTSNRSVYFLHVVGPDEDFFTDVISCNHYTVESVSPSTAYNVTLWGVDDSNNIILSKTLSVLTNRKGAIPLPVSNISWSLIPLEAKYQAKIQWIPAEDLSCNYEIVLFCNSLGNTHTISAPESYDITETFEHLIDDLHFGYNYALTIRSKDAEWENESTNTTIRIKVPSCLQTFKNLTICEPEQPQNFTVTELTTGNVSEENAAIYDIQISWMKPSLNPDYYIAKLNINVSSHKDTLPFLNISGEATSAKFEHVVLSPHYQLYLQAVSEGGRSTPAIIERFSIHPSGIPPLSTKKPDLDIIIIILGTIVGVLILALLIIPIRHKRLGRKKSAKKYECEKNNAIKMVQNENYQNVGSSIDKWEIPGGSLDFKTILGEGAFGIVWHAMLGNTHVACKVLKENATADEKRQLQQEIEIMKYVGSHPNIVSMIGCMTADGSYGPLLIVEYCSKGDLLSFLRTIYNNFANRFTLMQDTEVQVGKHDFSNKLYELVVDESENEFSLSHMDILSFARQISVGMNYLSSQKVLHRDLAARNILMCEGKRVKVSDFGLSRDVYTDSVYCKTTNGKLPVRWMALESLTHQIYTSQSDVWSFGILLWEIVSLGAIPYPGVETHDLLSLLMEGERMAKPHMCPDEIYSVMRSCWFESPNDRPTFSSLVAAFEALLTKETEYLELNSAL</sequence>
<dbReference type="PANTHER" id="PTHR24416">
    <property type="entry name" value="TYROSINE-PROTEIN KINASE RECEPTOR"/>
    <property type="match status" value="1"/>
</dbReference>
<keyword evidence="8" id="KW-0418">Kinase</keyword>
<dbReference type="PROSITE" id="PS50011">
    <property type="entry name" value="PROTEIN_KINASE_DOM"/>
    <property type="match status" value="1"/>
</dbReference>
<dbReference type="Gene3D" id="3.30.200.20">
    <property type="entry name" value="Phosphorylase Kinase, domain 1"/>
    <property type="match status" value="1"/>
</dbReference>
<dbReference type="AlphaFoldDB" id="A0ABD2P7M5"/>
<keyword evidence="13" id="KW-0675">Receptor</keyword>
<dbReference type="InterPro" id="IPR013783">
    <property type="entry name" value="Ig-like_fold"/>
</dbReference>
<evidence type="ECO:0000256" key="14">
    <source>
        <dbReference type="ARBA" id="ARBA00023180"/>
    </source>
</evidence>
<dbReference type="Pfam" id="PF07714">
    <property type="entry name" value="PK_Tyr_Ser-Thr"/>
    <property type="match status" value="1"/>
</dbReference>
<comment type="catalytic activity">
    <reaction evidence="15">
        <text>L-tyrosyl-[protein] + ATP = O-phospho-L-tyrosyl-[protein] + ADP + H(+)</text>
        <dbReference type="Rhea" id="RHEA:10596"/>
        <dbReference type="Rhea" id="RHEA-COMP:10136"/>
        <dbReference type="Rhea" id="RHEA-COMP:20101"/>
        <dbReference type="ChEBI" id="CHEBI:15378"/>
        <dbReference type="ChEBI" id="CHEBI:30616"/>
        <dbReference type="ChEBI" id="CHEBI:46858"/>
        <dbReference type="ChEBI" id="CHEBI:61978"/>
        <dbReference type="ChEBI" id="CHEBI:456216"/>
        <dbReference type="EC" id="2.7.10.1"/>
    </reaction>
</comment>
<proteinExistence type="predicted"/>
<protein>
    <recommendedName>
        <fullName evidence="2">receptor protein-tyrosine kinase</fullName>
        <ecNumber evidence="2">2.7.10.1</ecNumber>
    </recommendedName>
</protein>
<evidence type="ECO:0000256" key="11">
    <source>
        <dbReference type="ARBA" id="ARBA00023136"/>
    </source>
</evidence>
<dbReference type="GO" id="GO:0004714">
    <property type="term" value="F:transmembrane receptor protein tyrosine kinase activity"/>
    <property type="evidence" value="ECO:0007669"/>
    <property type="project" value="UniProtKB-EC"/>
</dbReference>
<dbReference type="InterPro" id="IPR008266">
    <property type="entry name" value="Tyr_kinase_AS"/>
</dbReference>
<dbReference type="GO" id="GO:0016020">
    <property type="term" value="C:membrane"/>
    <property type="evidence" value="ECO:0007669"/>
    <property type="project" value="UniProtKB-SubCell"/>
</dbReference>
<keyword evidence="3" id="KW-0808">Transferase</keyword>
<dbReference type="InterPro" id="IPR000719">
    <property type="entry name" value="Prot_kinase_dom"/>
</dbReference>
<evidence type="ECO:0000256" key="13">
    <source>
        <dbReference type="ARBA" id="ARBA00023170"/>
    </source>
</evidence>
<feature type="domain" description="Protein kinase" evidence="19">
    <location>
        <begin position="465"/>
        <end position="760"/>
    </location>
</feature>
<evidence type="ECO:0000256" key="10">
    <source>
        <dbReference type="ARBA" id="ARBA00022989"/>
    </source>
</evidence>
<dbReference type="InterPro" id="IPR050122">
    <property type="entry name" value="RTK"/>
</dbReference>
<dbReference type="GO" id="GO:1902533">
    <property type="term" value="P:positive regulation of intracellular signal transduction"/>
    <property type="evidence" value="ECO:0007669"/>
    <property type="project" value="UniProtKB-ARBA"/>
</dbReference>
<dbReference type="Proteomes" id="UP001516400">
    <property type="component" value="Unassembled WGS sequence"/>
</dbReference>
<keyword evidence="4 17" id="KW-0812">Transmembrane</keyword>
<keyword evidence="22" id="KW-1185">Reference proteome</keyword>
<name>A0ABD2P7M5_9CUCU</name>
<dbReference type="EMBL" id="JABFTP020000185">
    <property type="protein sequence ID" value="KAL3287014.1"/>
    <property type="molecule type" value="Genomic_DNA"/>
</dbReference>
<evidence type="ECO:0000256" key="12">
    <source>
        <dbReference type="ARBA" id="ARBA00023137"/>
    </source>
</evidence>
<evidence type="ECO:0000259" key="19">
    <source>
        <dbReference type="PROSITE" id="PS50011"/>
    </source>
</evidence>
<keyword evidence="11 17" id="KW-0472">Membrane</keyword>
<feature type="chain" id="PRO_5044894965" description="receptor protein-tyrosine kinase" evidence="18">
    <location>
        <begin position="17"/>
        <end position="773"/>
    </location>
</feature>
<evidence type="ECO:0000256" key="4">
    <source>
        <dbReference type="ARBA" id="ARBA00022692"/>
    </source>
</evidence>
<keyword evidence="14" id="KW-0325">Glycoprotein</keyword>
<dbReference type="SUPFAM" id="SSF56112">
    <property type="entry name" value="Protein kinase-like (PK-like)"/>
    <property type="match status" value="1"/>
</dbReference>
<comment type="caution">
    <text evidence="21">The sequence shown here is derived from an EMBL/GenBank/DDBJ whole genome shotgun (WGS) entry which is preliminary data.</text>
</comment>
<evidence type="ECO:0000256" key="8">
    <source>
        <dbReference type="ARBA" id="ARBA00022777"/>
    </source>
</evidence>
<keyword evidence="7 16" id="KW-0547">Nucleotide-binding</keyword>
<comment type="subcellular location">
    <subcellularLocation>
        <location evidence="1">Membrane</location>
        <topology evidence="1">Single-pass type I membrane protein</topology>
    </subcellularLocation>
</comment>
<dbReference type="InterPro" id="IPR001245">
    <property type="entry name" value="Ser-Thr/Tyr_kinase_cat_dom"/>
</dbReference>
<evidence type="ECO:0000256" key="16">
    <source>
        <dbReference type="PROSITE-ProRule" id="PRU10141"/>
    </source>
</evidence>
<dbReference type="PANTHER" id="PTHR24416:SF620">
    <property type="entry name" value="TYROSINE-PROTEIN KINASE RECEPTOR TORSO"/>
    <property type="match status" value="1"/>
</dbReference>
<keyword evidence="12" id="KW-0829">Tyrosine-protein kinase</keyword>
<evidence type="ECO:0000256" key="2">
    <source>
        <dbReference type="ARBA" id="ARBA00011902"/>
    </source>
</evidence>
<keyword evidence="9 16" id="KW-0067">ATP-binding</keyword>